<dbReference type="PANTHER" id="PTHR34810:SF1">
    <property type="entry name" value="DNA-BINDING PROTEIN BIN4"/>
    <property type="match status" value="1"/>
</dbReference>
<feature type="compositionally biased region" description="Basic residues" evidence="1">
    <location>
        <begin position="389"/>
        <end position="404"/>
    </location>
</feature>
<accession>A0AAV0YIC7</accession>
<dbReference type="AlphaFoldDB" id="A0AAV0YIC7"/>
<dbReference type="GO" id="GO:0003690">
    <property type="term" value="F:double-stranded DNA binding"/>
    <property type="evidence" value="ECO:0007669"/>
    <property type="project" value="EnsemblPlants"/>
</dbReference>
<dbReference type="GO" id="GO:0009330">
    <property type="term" value="C:DNA topoisomerase type II (double strand cut, ATP-hydrolyzing) complex"/>
    <property type="evidence" value="ECO:0007669"/>
    <property type="project" value="EnsemblPlants"/>
</dbReference>
<dbReference type="GO" id="GO:0048364">
    <property type="term" value="P:root development"/>
    <property type="evidence" value="ECO:0007669"/>
    <property type="project" value="EnsemblPlants"/>
</dbReference>
<dbReference type="EMBL" id="CATIWC010001645">
    <property type="protein sequence ID" value="CAI8584325.1"/>
    <property type="molecule type" value="Genomic_DNA"/>
</dbReference>
<dbReference type="GO" id="GO:0090627">
    <property type="term" value="P:plant epidermal cell differentiation"/>
    <property type="evidence" value="ECO:0007669"/>
    <property type="project" value="EnsemblPlants"/>
</dbReference>
<name>A0AAV0YIC7_VICFA</name>
<dbReference type="GO" id="GO:0010090">
    <property type="term" value="P:trichome morphogenesis"/>
    <property type="evidence" value="ECO:0007669"/>
    <property type="project" value="EnsemblPlants"/>
</dbReference>
<organism evidence="2 3">
    <name type="scientific">Vicia faba</name>
    <name type="common">Broad bean</name>
    <name type="synonym">Faba vulgaris</name>
    <dbReference type="NCBI Taxonomy" id="3906"/>
    <lineage>
        <taxon>Eukaryota</taxon>
        <taxon>Viridiplantae</taxon>
        <taxon>Streptophyta</taxon>
        <taxon>Embryophyta</taxon>
        <taxon>Tracheophyta</taxon>
        <taxon>Spermatophyta</taxon>
        <taxon>Magnoliopsida</taxon>
        <taxon>eudicotyledons</taxon>
        <taxon>Gunneridae</taxon>
        <taxon>Pentapetalae</taxon>
        <taxon>rosids</taxon>
        <taxon>fabids</taxon>
        <taxon>Fabales</taxon>
        <taxon>Fabaceae</taxon>
        <taxon>Papilionoideae</taxon>
        <taxon>50 kb inversion clade</taxon>
        <taxon>NPAAA clade</taxon>
        <taxon>Hologalegina</taxon>
        <taxon>IRL clade</taxon>
        <taxon>Fabeae</taxon>
        <taxon>Vicia</taxon>
    </lineage>
</organism>
<evidence type="ECO:0008006" key="4">
    <source>
        <dbReference type="Google" id="ProtNLM"/>
    </source>
</evidence>
<protein>
    <recommendedName>
        <fullName evidence="4">DNA-binding protein BIN4</fullName>
    </recommendedName>
</protein>
<feature type="region of interest" description="Disordered" evidence="1">
    <location>
        <begin position="1"/>
        <end position="196"/>
    </location>
</feature>
<gene>
    <name evidence="2" type="ORF">VFH_U069560</name>
</gene>
<dbReference type="PANTHER" id="PTHR34810">
    <property type="entry name" value="DNA-BINDING PROTEIN BIN4"/>
    <property type="match status" value="1"/>
</dbReference>
<dbReference type="Proteomes" id="UP001157006">
    <property type="component" value="Unassembled WGS sequence"/>
</dbReference>
<evidence type="ECO:0000313" key="2">
    <source>
        <dbReference type="EMBL" id="CAI8584325.1"/>
    </source>
</evidence>
<dbReference type="GO" id="GO:0005634">
    <property type="term" value="C:nucleus"/>
    <property type="evidence" value="ECO:0007669"/>
    <property type="project" value="EnsemblPlants"/>
</dbReference>
<feature type="compositionally biased region" description="Basic and acidic residues" evidence="1">
    <location>
        <begin position="332"/>
        <end position="352"/>
    </location>
</feature>
<dbReference type="GO" id="GO:0048367">
    <property type="term" value="P:shoot system development"/>
    <property type="evidence" value="ECO:0007669"/>
    <property type="project" value="EnsemblPlants"/>
</dbReference>
<keyword evidence="3" id="KW-1185">Reference proteome</keyword>
<dbReference type="GO" id="GO:0051276">
    <property type="term" value="P:chromosome organization"/>
    <property type="evidence" value="ECO:0007669"/>
    <property type="project" value="EnsemblPlants"/>
</dbReference>
<feature type="compositionally biased region" description="Basic and acidic residues" evidence="1">
    <location>
        <begin position="113"/>
        <end position="130"/>
    </location>
</feature>
<reference evidence="2 3" key="1">
    <citation type="submission" date="2023-01" db="EMBL/GenBank/DDBJ databases">
        <authorList>
            <person name="Kreplak J."/>
        </authorList>
    </citation>
    <scope>NUCLEOTIDE SEQUENCE [LARGE SCALE GENOMIC DNA]</scope>
</reference>
<proteinExistence type="predicted"/>
<comment type="caution">
    <text evidence="2">The sequence shown here is derived from an EMBL/GenBank/DDBJ whole genome shotgun (WGS) entry which is preliminary data.</text>
</comment>
<evidence type="ECO:0000256" key="1">
    <source>
        <dbReference type="SAM" id="MobiDB-lite"/>
    </source>
</evidence>
<dbReference type="GO" id="GO:0042023">
    <property type="term" value="P:DNA endoreduplication"/>
    <property type="evidence" value="ECO:0007669"/>
    <property type="project" value="EnsemblPlants"/>
</dbReference>
<feature type="region of interest" description="Disordered" evidence="1">
    <location>
        <begin position="323"/>
        <end position="404"/>
    </location>
</feature>
<feature type="compositionally biased region" description="Polar residues" evidence="1">
    <location>
        <begin position="16"/>
        <end position="30"/>
    </location>
</feature>
<sequence length="404" mass="44207">MSSSGDSSPDWLRSFQVPTPDSPLNLSSDSEPLRDSGGFSDEDRIDDEESSPKSPKYPNVNKNKSASKKKMDTQKEKIGKKEEKKIELDSDTDKETKHKEPIHSLWELSSDSESCHDHIPKTEDHIDQVETSKPQISQPPGEVECGDGLHDKDGKSPSKKASKAKTSQKQIKVEDSTPVKGKKTKVNVNGKGGDGDVEVKEEETVGKPVGLNVSSSMLPLMLSEKVHRTKALIECQGDSIDLSGDMGAVGRIIISDSLSGDPEMCLDLKGTVYKTSIVPCRTFCVVSFGQSEAKIEAIMNDFVQLNPPSDVYEAETMVEGTLDGFNFDSDEEAGKNQKTTHPDQNEHAEEQTPGKSKRKADKTSLLKIWMQGAEKKRGRSTGGKSQSKISKKKAPSSKRAKTKK</sequence>
<dbReference type="InterPro" id="IPR033246">
    <property type="entry name" value="BIN4"/>
</dbReference>
<feature type="compositionally biased region" description="Basic and acidic residues" evidence="1">
    <location>
        <begin position="147"/>
        <end position="156"/>
    </location>
</feature>
<feature type="compositionally biased region" description="Basic and acidic residues" evidence="1">
    <location>
        <begin position="69"/>
        <end position="102"/>
    </location>
</feature>
<evidence type="ECO:0000313" key="3">
    <source>
        <dbReference type="Proteomes" id="UP001157006"/>
    </source>
</evidence>
<dbReference type="GO" id="GO:0030307">
    <property type="term" value="P:positive regulation of cell growth"/>
    <property type="evidence" value="ECO:0007669"/>
    <property type="project" value="EnsemblPlants"/>
</dbReference>